<organism evidence="1 2">
    <name type="scientific">Absidia repens</name>
    <dbReference type="NCBI Taxonomy" id="90262"/>
    <lineage>
        <taxon>Eukaryota</taxon>
        <taxon>Fungi</taxon>
        <taxon>Fungi incertae sedis</taxon>
        <taxon>Mucoromycota</taxon>
        <taxon>Mucoromycotina</taxon>
        <taxon>Mucoromycetes</taxon>
        <taxon>Mucorales</taxon>
        <taxon>Cunninghamellaceae</taxon>
        <taxon>Absidia</taxon>
    </lineage>
</organism>
<comment type="caution">
    <text evidence="1">The sequence shown here is derived from an EMBL/GenBank/DDBJ whole genome shotgun (WGS) entry which is preliminary data.</text>
</comment>
<reference evidence="1 2" key="1">
    <citation type="submission" date="2016-07" db="EMBL/GenBank/DDBJ databases">
        <title>Pervasive Adenine N6-methylation of Active Genes in Fungi.</title>
        <authorList>
            <consortium name="DOE Joint Genome Institute"/>
            <person name="Mondo S.J."/>
            <person name="Dannebaum R.O."/>
            <person name="Kuo R.C."/>
            <person name="Labutti K."/>
            <person name="Haridas S."/>
            <person name="Kuo A."/>
            <person name="Salamov A."/>
            <person name="Ahrendt S.R."/>
            <person name="Lipzen A."/>
            <person name="Sullivan W."/>
            <person name="Andreopoulos W.B."/>
            <person name="Clum A."/>
            <person name="Lindquist E."/>
            <person name="Daum C."/>
            <person name="Ramamoorthy G.K."/>
            <person name="Gryganskyi A."/>
            <person name="Culley D."/>
            <person name="Magnuson J.K."/>
            <person name="James T.Y."/>
            <person name="O'Malley M.A."/>
            <person name="Stajich J.E."/>
            <person name="Spatafora J.W."/>
            <person name="Visel A."/>
            <person name="Grigoriev I.V."/>
        </authorList>
    </citation>
    <scope>NUCLEOTIDE SEQUENCE [LARGE SCALE GENOMIC DNA]</scope>
    <source>
        <strain evidence="1 2">NRRL 1336</strain>
    </source>
</reference>
<keyword evidence="2" id="KW-1185">Reference proteome</keyword>
<evidence type="ECO:0000313" key="1">
    <source>
        <dbReference type="EMBL" id="ORZ15759.1"/>
    </source>
</evidence>
<dbReference type="SUPFAM" id="SSF50370">
    <property type="entry name" value="Ricin B-like lectins"/>
    <property type="match status" value="1"/>
</dbReference>
<dbReference type="Gene3D" id="2.80.10.50">
    <property type="match status" value="1"/>
</dbReference>
<sequence>MNTENNAWFYIQSTKTGKVIAVDRHIKSEGLVPLRSQVRVYTPHQTSDELWTWDGQFIRNKATDLVLDIRKGRLRLIEDTEICLYDKKPLDKASNQLWGVRDAPATTTTPAASPLLSPQGKLIYSISNTDWILTQDEGKLLLHPQEPLMPYDTWDWIAEDSFIPSLSSSPPTTADCDPATPGLSSSVASSCEFDYHQGGLSPARKRGSQGSVSYYSMDGFKDCYERLYKENDTHLSDKAISMAVAYDSWLSASTADYIKEKDELGRIQLLNQAEQKALDLLSKHHQDHHKETILHLTGRYINILLDHKVHSS</sequence>
<protein>
    <recommendedName>
        <fullName evidence="3">Ricin B lectin domain-containing protein</fullName>
    </recommendedName>
</protein>
<proteinExistence type="predicted"/>
<dbReference type="InterPro" id="IPR035992">
    <property type="entry name" value="Ricin_B-like_lectins"/>
</dbReference>
<gene>
    <name evidence="1" type="ORF">BCR42DRAFT_415852</name>
</gene>
<dbReference type="OrthoDB" id="2345540at2759"/>
<evidence type="ECO:0000313" key="2">
    <source>
        <dbReference type="Proteomes" id="UP000193560"/>
    </source>
</evidence>
<dbReference type="STRING" id="90262.A0A1X2IG27"/>
<dbReference type="EMBL" id="MCGE01000012">
    <property type="protein sequence ID" value="ORZ15759.1"/>
    <property type="molecule type" value="Genomic_DNA"/>
</dbReference>
<evidence type="ECO:0008006" key="3">
    <source>
        <dbReference type="Google" id="ProtNLM"/>
    </source>
</evidence>
<accession>A0A1X2IG27</accession>
<dbReference type="Proteomes" id="UP000193560">
    <property type="component" value="Unassembled WGS sequence"/>
</dbReference>
<dbReference type="AlphaFoldDB" id="A0A1X2IG27"/>
<name>A0A1X2IG27_9FUNG</name>